<dbReference type="Pfam" id="PF02469">
    <property type="entry name" value="Fasciclin"/>
    <property type="match status" value="1"/>
</dbReference>
<dbReference type="Gene3D" id="2.30.180.10">
    <property type="entry name" value="FAS1 domain"/>
    <property type="match status" value="1"/>
</dbReference>
<reference evidence="2 3" key="1">
    <citation type="submission" date="2016-10" db="EMBL/GenBank/DDBJ databases">
        <title>The genome of Paramicrosporidium saccamoebae is the missing link in understanding Cryptomycota and Microsporidia evolution.</title>
        <authorList>
            <person name="Quandt C.A."/>
            <person name="Beaudet D."/>
            <person name="Corsaro D."/>
            <person name="Michel R."/>
            <person name="Corradi N."/>
            <person name="James T."/>
        </authorList>
    </citation>
    <scope>NUCLEOTIDE SEQUENCE [LARGE SCALE GENOMIC DNA]</scope>
    <source>
        <strain evidence="2 3">KSL3</strain>
    </source>
</reference>
<dbReference type="EMBL" id="MTSL01000126">
    <property type="protein sequence ID" value="PJF18409.1"/>
    <property type="molecule type" value="Genomic_DNA"/>
</dbReference>
<dbReference type="Proteomes" id="UP000240830">
    <property type="component" value="Unassembled WGS sequence"/>
</dbReference>
<evidence type="ECO:0000259" key="1">
    <source>
        <dbReference type="PROSITE" id="PS50213"/>
    </source>
</evidence>
<protein>
    <recommendedName>
        <fullName evidence="1">FAS1 domain-containing protein</fullName>
    </recommendedName>
</protein>
<dbReference type="InterPro" id="IPR036378">
    <property type="entry name" value="FAS1_dom_sf"/>
</dbReference>
<dbReference type="SUPFAM" id="SSF82153">
    <property type="entry name" value="FAS1 domain"/>
    <property type="match status" value="1"/>
</dbReference>
<keyword evidence="3" id="KW-1185">Reference proteome</keyword>
<name>A0A2H9TL18_9FUNG</name>
<evidence type="ECO:0000313" key="2">
    <source>
        <dbReference type="EMBL" id="PJF18409.1"/>
    </source>
</evidence>
<organism evidence="2 3">
    <name type="scientific">Paramicrosporidium saccamoebae</name>
    <dbReference type="NCBI Taxonomy" id="1246581"/>
    <lineage>
        <taxon>Eukaryota</taxon>
        <taxon>Fungi</taxon>
        <taxon>Fungi incertae sedis</taxon>
        <taxon>Cryptomycota</taxon>
        <taxon>Cryptomycota incertae sedis</taxon>
        <taxon>Paramicrosporidium</taxon>
    </lineage>
</organism>
<evidence type="ECO:0000313" key="3">
    <source>
        <dbReference type="Proteomes" id="UP000240830"/>
    </source>
</evidence>
<dbReference type="OrthoDB" id="286301at2759"/>
<sequence>MTDFTGFENLNCSDTNVTDCPRLLSGNLSALRVEDVASCIPLMAAYHLVNGTYSNLYNCTDSMNITVIPSALNMTYDHSYQGVNMSQVIISHVTPDEAHVHSGGNSTAYVTNAYPARDGHVYLIDRVLIPPLFLNYTLNAFNISQPLNTTEMLGGNQTFTVFLPINQANTTLPSNATSYVLPQLFYLNQTEPTTVNLTALNGNQIMLSVQQNNTVTLNGNVTVVRGNIPLVNGVLHLVNDTLGAANISNTAAAYALRQNMNHWRHWIHNH</sequence>
<proteinExistence type="predicted"/>
<dbReference type="SMART" id="SM00554">
    <property type="entry name" value="FAS1"/>
    <property type="match status" value="1"/>
</dbReference>
<comment type="caution">
    <text evidence="2">The sequence shown here is derived from an EMBL/GenBank/DDBJ whole genome shotgun (WGS) entry which is preliminary data.</text>
</comment>
<accession>A0A2H9TL18</accession>
<feature type="domain" description="FAS1" evidence="1">
    <location>
        <begin position="121"/>
        <end position="242"/>
    </location>
</feature>
<dbReference type="AlphaFoldDB" id="A0A2H9TL18"/>
<dbReference type="InterPro" id="IPR000782">
    <property type="entry name" value="FAS1_domain"/>
</dbReference>
<dbReference type="PROSITE" id="PS50213">
    <property type="entry name" value="FAS1"/>
    <property type="match status" value="1"/>
</dbReference>
<gene>
    <name evidence="2" type="ORF">PSACC_01812</name>
</gene>